<gene>
    <name evidence="1" type="ORF">HMPREF3226_00707</name>
</gene>
<sequence>MCSVQIKKVETKKDLKAFIEFHYDLYEGNKYDVPNLFSDDLNTLSKDKNAAFDFCEADYFLAYLDGKIVGRVAAIINHKANERWKRKDVRFGWIDFVDNIEVSAALLKAVEDFGRERGMEAVVGPLGFTDMDPEGMLTWGFDKLGTMATIYNYEYYPKHMEELGGWEKDNDYLEYLINVPDKVPEKLSKLSEMIEKRYNLHVKKLTKKEIFEGGYGNKIFKLINDTYKDIYGFSELSDRQIDQYINMYFPFADLDLITVIVDGNKDNAIAGMGITIPSLSRALQKCRRGRLLPFGWWHILRAIKYSKTDGVDLLLLGFLPEYRSKGANALLFNDLIPRYVERGFKWGESQVEMESNAGVQSQWAMFDTVNHKRRRCYKKDISAHLSPAKEENGQAD</sequence>
<protein>
    <recommendedName>
        <fullName evidence="3">N-acetyltransferase domain-containing protein</fullName>
    </recommendedName>
</protein>
<dbReference type="eggNOG" id="COG0456">
    <property type="taxonomic scope" value="Bacteria"/>
</dbReference>
<name>A0A133QHK0_9BACT</name>
<dbReference type="OrthoDB" id="9806005at2"/>
<dbReference type="STRING" id="28128.HMPREF3226_00707"/>
<reference evidence="2" key="1">
    <citation type="submission" date="2016-01" db="EMBL/GenBank/DDBJ databases">
        <authorList>
            <person name="Mitreva M."/>
            <person name="Pepin K.H."/>
            <person name="Mihindukulasuriya K.A."/>
            <person name="Fulton R."/>
            <person name="Fronick C."/>
            <person name="O'Laughlin M."/>
            <person name="Miner T."/>
            <person name="Herter B."/>
            <person name="Rosa B.A."/>
            <person name="Cordes M."/>
            <person name="Tomlinson C."/>
            <person name="Wollam A."/>
            <person name="Palsikar V.B."/>
            <person name="Mardis E.R."/>
            <person name="Wilson R.K."/>
        </authorList>
    </citation>
    <scope>NUCLEOTIDE SEQUENCE [LARGE SCALE GENOMIC DNA]</scope>
    <source>
        <strain evidence="2">MJR7716</strain>
    </source>
</reference>
<dbReference type="PANTHER" id="PTHR41368:SF1">
    <property type="entry name" value="PROTEIN YGHO"/>
    <property type="match status" value="1"/>
</dbReference>
<keyword evidence="2" id="KW-1185">Reference proteome</keyword>
<evidence type="ECO:0008006" key="3">
    <source>
        <dbReference type="Google" id="ProtNLM"/>
    </source>
</evidence>
<dbReference type="Proteomes" id="UP000070533">
    <property type="component" value="Unassembled WGS sequence"/>
</dbReference>
<dbReference type="PATRIC" id="fig|28128.5.peg.714"/>
<comment type="caution">
    <text evidence="1">The sequence shown here is derived from an EMBL/GenBank/DDBJ whole genome shotgun (WGS) entry which is preliminary data.</text>
</comment>
<dbReference type="EMBL" id="LRQG01000037">
    <property type="protein sequence ID" value="KXA42350.1"/>
    <property type="molecule type" value="Genomic_DNA"/>
</dbReference>
<evidence type="ECO:0000313" key="1">
    <source>
        <dbReference type="EMBL" id="KXA42350.1"/>
    </source>
</evidence>
<dbReference type="RefSeq" id="WP_060940297.1">
    <property type="nucleotide sequence ID" value="NZ_KQ957205.1"/>
</dbReference>
<evidence type="ECO:0000313" key="2">
    <source>
        <dbReference type="Proteomes" id="UP000070533"/>
    </source>
</evidence>
<dbReference type="PANTHER" id="PTHR41368">
    <property type="entry name" value="PROTEIN YGHO"/>
    <property type="match status" value="1"/>
</dbReference>
<dbReference type="AlphaFoldDB" id="A0A133QHK0"/>
<organism evidence="1 2">
    <name type="scientific">Prevotella corporis</name>
    <dbReference type="NCBI Taxonomy" id="28128"/>
    <lineage>
        <taxon>Bacteria</taxon>
        <taxon>Pseudomonadati</taxon>
        <taxon>Bacteroidota</taxon>
        <taxon>Bacteroidia</taxon>
        <taxon>Bacteroidales</taxon>
        <taxon>Prevotellaceae</taxon>
        <taxon>Prevotella</taxon>
    </lineage>
</organism>
<accession>A0A133QHK0</accession>
<dbReference type="SUPFAM" id="SSF55729">
    <property type="entry name" value="Acyl-CoA N-acyltransferases (Nat)"/>
    <property type="match status" value="1"/>
</dbReference>
<dbReference type="InterPro" id="IPR016181">
    <property type="entry name" value="Acyl_CoA_acyltransferase"/>
</dbReference>
<proteinExistence type="predicted"/>
<dbReference type="InterPro" id="IPR039968">
    <property type="entry name" value="BcerS-like"/>
</dbReference>